<feature type="region of interest" description="Disordered" evidence="8">
    <location>
        <begin position="1"/>
        <end position="71"/>
    </location>
</feature>
<evidence type="ECO:0000259" key="9">
    <source>
        <dbReference type="PROSITE" id="PS50016"/>
    </source>
</evidence>
<feature type="compositionally biased region" description="Polar residues" evidence="8">
    <location>
        <begin position="203"/>
        <end position="218"/>
    </location>
</feature>
<keyword evidence="11" id="KW-1185">Reference proteome</keyword>
<dbReference type="EMBL" id="QGMH01000131">
    <property type="protein sequence ID" value="TVY24431.1"/>
    <property type="molecule type" value="Genomic_DNA"/>
</dbReference>
<dbReference type="SMART" id="SM00249">
    <property type="entry name" value="PHD"/>
    <property type="match status" value="1"/>
</dbReference>
<dbReference type="PROSITE" id="PS01359">
    <property type="entry name" value="ZF_PHD_1"/>
    <property type="match status" value="1"/>
</dbReference>
<dbReference type="InterPro" id="IPR013083">
    <property type="entry name" value="Znf_RING/FYVE/PHD"/>
</dbReference>
<evidence type="ECO:0000313" key="11">
    <source>
        <dbReference type="Proteomes" id="UP000431533"/>
    </source>
</evidence>
<dbReference type="PROSITE" id="PS50016">
    <property type="entry name" value="ZF_PHD_2"/>
    <property type="match status" value="1"/>
</dbReference>
<feature type="coiled-coil region" evidence="7">
    <location>
        <begin position="451"/>
        <end position="478"/>
    </location>
</feature>
<protein>
    <submittedName>
        <fullName evidence="10">Set1 complex component spp1</fullName>
    </submittedName>
</protein>
<dbReference type="InterPro" id="IPR019787">
    <property type="entry name" value="Znf_PHD-finger"/>
</dbReference>
<dbReference type="Pfam" id="PF00628">
    <property type="entry name" value="PHD"/>
    <property type="match status" value="1"/>
</dbReference>
<proteinExistence type="predicted"/>
<evidence type="ECO:0000313" key="10">
    <source>
        <dbReference type="EMBL" id="TVY24431.1"/>
    </source>
</evidence>
<dbReference type="GO" id="GO:0048188">
    <property type="term" value="C:Set1C/COMPASS complex"/>
    <property type="evidence" value="ECO:0007669"/>
    <property type="project" value="InterPro"/>
</dbReference>
<sequence>MDPDDLAIALARAKTDKSDQTGGSSSETNLTVHPNLPLPSILKPPRGTNKSGYKYKYPEAAPTPEGEDDDEWNKVYTAADSRFYNKHGKSSQASKKYRQSGETYELAVAMIADKKQKARNDYISQAAELAGGGGGSGGVAILPPKTITPKPKAQTKKVQPPPSLKQELSTSSRDGTPGADRMPLSISEQIKQEGRPRKAPSAAPSSHQGTPAPSTASKVDSPPSKIEKPPPPKAAVKKKGTAAAVRKPTKQSQENKFSKPAGKGASPRPAKNSLVSSDSESNDGGEYCVCRGPDDHRMMVNCEGGCNEWYHCSCIGMDVEDAKELLDRYICPKCKSAELFTTWKRMCRYNNVGEHLSLREPCRRAARVTEDPPSKYCSDEHRLAFMEFIRDHMARQDNAPSMGGKLNVQEVAEILTHVKSNAELQSLGKKPRLPIPEGADPTRPIGLDYITPEEEEEIKTLELKKQKIQTQIEGYRNQQKLLVMIHERAQAAAKHPSVDEKAVCGYDNRLAFNEHEFAHWLSTAEGQSAFETQKLGPRTDESKTIGARQPQPIQKADVPDELHNICLKSMKSCARHKGWRLIHGQDYAAMTAYLQREWERCERKKGEVIDDAETREAAREYHAHNTVEQLF</sequence>
<dbReference type="RefSeq" id="XP_031003219.1">
    <property type="nucleotide sequence ID" value="XM_031152252.1"/>
</dbReference>
<gene>
    <name evidence="10" type="primary">spp1</name>
    <name evidence="10" type="ORF">LHYA1_G007323</name>
</gene>
<dbReference type="InterPro" id="IPR037869">
    <property type="entry name" value="Spp1/CFP1"/>
</dbReference>
<feature type="compositionally biased region" description="Polar residues" evidence="8">
    <location>
        <begin position="20"/>
        <end position="32"/>
    </location>
</feature>
<dbReference type="OrthoDB" id="436852at2759"/>
<keyword evidence="5" id="KW-0539">Nucleus</keyword>
<evidence type="ECO:0000256" key="6">
    <source>
        <dbReference type="PROSITE-ProRule" id="PRU00146"/>
    </source>
</evidence>
<keyword evidence="4" id="KW-0862">Zinc</keyword>
<dbReference type="GeneID" id="41987521"/>
<comment type="caution">
    <text evidence="10">The sequence shown here is derived from an EMBL/GenBank/DDBJ whole genome shotgun (WGS) entry which is preliminary data.</text>
</comment>
<keyword evidence="3 6" id="KW-0863">Zinc-finger</keyword>
<dbReference type="PANTHER" id="PTHR46174:SF1">
    <property type="entry name" value="CXXC-TYPE ZINC FINGER PROTEIN 1"/>
    <property type="match status" value="1"/>
</dbReference>
<evidence type="ECO:0000256" key="2">
    <source>
        <dbReference type="ARBA" id="ARBA00022723"/>
    </source>
</evidence>
<comment type="subcellular location">
    <subcellularLocation>
        <location evidence="1">Nucleus</location>
    </subcellularLocation>
</comment>
<dbReference type="PANTHER" id="PTHR46174">
    <property type="entry name" value="CXXC-TYPE ZINC FINGER PROTEIN 1"/>
    <property type="match status" value="1"/>
</dbReference>
<accession>A0A8H8TYZ8</accession>
<evidence type="ECO:0000256" key="1">
    <source>
        <dbReference type="ARBA" id="ARBA00004123"/>
    </source>
</evidence>
<feature type="domain" description="PHD-type" evidence="9">
    <location>
        <begin position="285"/>
        <end position="337"/>
    </location>
</feature>
<keyword evidence="7" id="KW-0175">Coiled coil</keyword>
<dbReference type="Gene3D" id="3.30.40.10">
    <property type="entry name" value="Zinc/RING finger domain, C3HC4 (zinc finger)"/>
    <property type="match status" value="1"/>
</dbReference>
<keyword evidence="2" id="KW-0479">Metal-binding</keyword>
<dbReference type="GO" id="GO:0008270">
    <property type="term" value="F:zinc ion binding"/>
    <property type="evidence" value="ECO:0007669"/>
    <property type="project" value="UniProtKB-KW"/>
</dbReference>
<dbReference type="GO" id="GO:0045893">
    <property type="term" value="P:positive regulation of DNA-templated transcription"/>
    <property type="evidence" value="ECO:0007669"/>
    <property type="project" value="TreeGrafter"/>
</dbReference>
<evidence type="ECO:0000256" key="3">
    <source>
        <dbReference type="ARBA" id="ARBA00022771"/>
    </source>
</evidence>
<dbReference type="InterPro" id="IPR001965">
    <property type="entry name" value="Znf_PHD"/>
</dbReference>
<evidence type="ECO:0000256" key="4">
    <source>
        <dbReference type="ARBA" id="ARBA00022833"/>
    </source>
</evidence>
<dbReference type="InterPro" id="IPR019786">
    <property type="entry name" value="Zinc_finger_PHD-type_CS"/>
</dbReference>
<evidence type="ECO:0000256" key="8">
    <source>
        <dbReference type="SAM" id="MobiDB-lite"/>
    </source>
</evidence>
<evidence type="ECO:0000256" key="5">
    <source>
        <dbReference type="ARBA" id="ARBA00023242"/>
    </source>
</evidence>
<dbReference type="SUPFAM" id="SSF57903">
    <property type="entry name" value="FYVE/PHD zinc finger"/>
    <property type="match status" value="1"/>
</dbReference>
<dbReference type="AlphaFoldDB" id="A0A8H8TYZ8"/>
<feature type="compositionally biased region" description="Low complexity" evidence="8">
    <location>
        <begin position="143"/>
        <end position="152"/>
    </location>
</feature>
<feature type="region of interest" description="Disordered" evidence="8">
    <location>
        <begin position="129"/>
        <end position="284"/>
    </location>
</feature>
<name>A0A8H8TYZ8_9HELO</name>
<dbReference type="InterPro" id="IPR011011">
    <property type="entry name" value="Znf_FYVE_PHD"/>
</dbReference>
<evidence type="ECO:0000256" key="7">
    <source>
        <dbReference type="SAM" id="Coils"/>
    </source>
</evidence>
<reference evidence="10 11" key="1">
    <citation type="submission" date="2018-05" db="EMBL/GenBank/DDBJ databases">
        <title>Genome sequencing and assembly of the regulated plant pathogen Lachnellula willkommii and related sister species for the development of diagnostic species identification markers.</title>
        <authorList>
            <person name="Giroux E."/>
            <person name="Bilodeau G."/>
        </authorList>
    </citation>
    <scope>NUCLEOTIDE SEQUENCE [LARGE SCALE GENOMIC DNA]</scope>
    <source>
        <strain evidence="10 11">CBS 185.66</strain>
    </source>
</reference>
<organism evidence="10 11">
    <name type="scientific">Lachnellula hyalina</name>
    <dbReference type="NCBI Taxonomy" id="1316788"/>
    <lineage>
        <taxon>Eukaryota</taxon>
        <taxon>Fungi</taxon>
        <taxon>Dikarya</taxon>
        <taxon>Ascomycota</taxon>
        <taxon>Pezizomycotina</taxon>
        <taxon>Leotiomycetes</taxon>
        <taxon>Helotiales</taxon>
        <taxon>Lachnaceae</taxon>
        <taxon>Lachnellula</taxon>
    </lineage>
</organism>
<dbReference type="Proteomes" id="UP000431533">
    <property type="component" value="Unassembled WGS sequence"/>
</dbReference>